<dbReference type="OrthoDB" id="7503051at2"/>
<dbReference type="InterPro" id="IPR036388">
    <property type="entry name" value="WH-like_DNA-bd_sf"/>
</dbReference>
<name>A0A844Y088_9SPHN</name>
<dbReference type="GO" id="GO:0000160">
    <property type="term" value="P:phosphorelay signal transduction system"/>
    <property type="evidence" value="ECO:0007669"/>
    <property type="project" value="InterPro"/>
</dbReference>
<dbReference type="EMBL" id="WTYF01000004">
    <property type="protein sequence ID" value="MXO50857.1"/>
    <property type="molecule type" value="Genomic_DNA"/>
</dbReference>
<protein>
    <submittedName>
        <fullName evidence="4">Tetratricopeptide repeat protein</fullName>
    </submittedName>
</protein>
<dbReference type="CDD" id="cd00383">
    <property type="entry name" value="trans_reg_C"/>
    <property type="match status" value="1"/>
</dbReference>
<dbReference type="Pfam" id="PF00486">
    <property type="entry name" value="Trans_reg_C"/>
    <property type="match status" value="1"/>
</dbReference>
<dbReference type="SMART" id="SM00862">
    <property type="entry name" value="Trans_reg_C"/>
    <property type="match status" value="1"/>
</dbReference>
<organism evidence="4 5">
    <name type="scientific">Qipengyuania gaetbuli</name>
    <dbReference type="NCBI Taxonomy" id="266952"/>
    <lineage>
        <taxon>Bacteria</taxon>
        <taxon>Pseudomonadati</taxon>
        <taxon>Pseudomonadota</taxon>
        <taxon>Alphaproteobacteria</taxon>
        <taxon>Sphingomonadales</taxon>
        <taxon>Erythrobacteraceae</taxon>
        <taxon>Qipengyuania</taxon>
    </lineage>
</organism>
<evidence type="ECO:0000313" key="4">
    <source>
        <dbReference type="EMBL" id="MXO50857.1"/>
    </source>
</evidence>
<evidence type="ECO:0000256" key="1">
    <source>
        <dbReference type="ARBA" id="ARBA00023125"/>
    </source>
</evidence>
<reference evidence="4 5" key="1">
    <citation type="submission" date="2019-12" db="EMBL/GenBank/DDBJ databases">
        <title>Genomic-based taxomic classification of the family Erythrobacteraceae.</title>
        <authorList>
            <person name="Xu L."/>
        </authorList>
    </citation>
    <scope>NUCLEOTIDE SEQUENCE [LARGE SCALE GENOMIC DNA]</scope>
    <source>
        <strain evidence="4 5">DSM 16225</strain>
    </source>
</reference>
<dbReference type="RefSeq" id="WP_160607414.1">
    <property type="nucleotide sequence ID" value="NZ_WTYF01000004.1"/>
</dbReference>
<accession>A0A844Y088</accession>
<feature type="domain" description="OmpR/PhoB-type" evidence="3">
    <location>
        <begin position="4"/>
        <end position="102"/>
    </location>
</feature>
<dbReference type="Gene3D" id="1.25.40.10">
    <property type="entry name" value="Tetratricopeptide repeat domain"/>
    <property type="match status" value="1"/>
</dbReference>
<dbReference type="GO" id="GO:0003677">
    <property type="term" value="F:DNA binding"/>
    <property type="evidence" value="ECO:0007669"/>
    <property type="project" value="UniProtKB-UniRule"/>
</dbReference>
<dbReference type="AlphaFoldDB" id="A0A844Y088"/>
<gene>
    <name evidence="4" type="ORF">GRI42_06000</name>
</gene>
<evidence type="ECO:0000259" key="3">
    <source>
        <dbReference type="PROSITE" id="PS51755"/>
    </source>
</evidence>
<proteinExistence type="predicted"/>
<dbReference type="Gene3D" id="1.10.10.10">
    <property type="entry name" value="Winged helix-like DNA-binding domain superfamily/Winged helix DNA-binding domain"/>
    <property type="match status" value="1"/>
</dbReference>
<dbReference type="PROSITE" id="PS51755">
    <property type="entry name" value="OMPR_PHOB"/>
    <property type="match status" value="1"/>
</dbReference>
<keyword evidence="5" id="KW-1185">Reference proteome</keyword>
<dbReference type="InterPro" id="IPR016032">
    <property type="entry name" value="Sig_transdc_resp-reg_C-effctor"/>
</dbReference>
<sequence length="456" mass="51047">MLRHVEYRTGDVLLYPDRRVLVGPSAEVSLEPRTVQVFELLASTPFAAVSRETLFSKCWGGVTVGEDSLNRSIYQLRRSLRAVGSVRVVIETIPAKGYALKVSKLPFEQVFNSAQRVWRQGWAKADEQSIARLQSAVSTANADNPDAWGLLALHLARAAEYEPIELTVEYVSRCEEAAATALSLDPDQGDARVALAILRPLFGDWTGARSRLQEILEFDPDHFAARHEMAVLEMATGRVSAAVPLISALLDEDPLAATLHYKRGWHLYCLGKVDEMDVVLDNALQVWPGHPGIWQCRNMTLAFTGRPFAALRLLSDDVARPTMPPHSLQFHREALLAMSELDDRKLNTLVRSMMENSGWQSLAVAAILYLCALNKIEEAMDVCKGYYLNGIEAPIKLRYDPDVEVSINDMHRRVTQPLFIPITSKIRQHDNFLSLCSRMGLTDYWDSTGITPDFLI</sequence>
<dbReference type="SUPFAM" id="SSF48452">
    <property type="entry name" value="TPR-like"/>
    <property type="match status" value="1"/>
</dbReference>
<evidence type="ECO:0000256" key="2">
    <source>
        <dbReference type="PROSITE-ProRule" id="PRU01091"/>
    </source>
</evidence>
<dbReference type="SUPFAM" id="SSF46894">
    <property type="entry name" value="C-terminal effector domain of the bipartite response regulators"/>
    <property type="match status" value="1"/>
</dbReference>
<keyword evidence="1 2" id="KW-0238">DNA-binding</keyword>
<dbReference type="Pfam" id="PF14559">
    <property type="entry name" value="TPR_19"/>
    <property type="match status" value="1"/>
</dbReference>
<feature type="DNA-binding region" description="OmpR/PhoB-type" evidence="2">
    <location>
        <begin position="4"/>
        <end position="102"/>
    </location>
</feature>
<dbReference type="Proteomes" id="UP000444185">
    <property type="component" value="Unassembled WGS sequence"/>
</dbReference>
<comment type="caution">
    <text evidence="4">The sequence shown here is derived from an EMBL/GenBank/DDBJ whole genome shotgun (WGS) entry which is preliminary data.</text>
</comment>
<dbReference type="GO" id="GO:0006355">
    <property type="term" value="P:regulation of DNA-templated transcription"/>
    <property type="evidence" value="ECO:0007669"/>
    <property type="project" value="InterPro"/>
</dbReference>
<evidence type="ECO:0000313" key="5">
    <source>
        <dbReference type="Proteomes" id="UP000444185"/>
    </source>
</evidence>
<dbReference type="InterPro" id="IPR001867">
    <property type="entry name" value="OmpR/PhoB-type_DNA-bd"/>
</dbReference>
<dbReference type="InterPro" id="IPR011990">
    <property type="entry name" value="TPR-like_helical_dom_sf"/>
</dbReference>